<dbReference type="InterPro" id="IPR050173">
    <property type="entry name" value="ABC_transporter_C-like"/>
</dbReference>
<evidence type="ECO:0000256" key="12">
    <source>
        <dbReference type="SAM" id="MobiDB-lite"/>
    </source>
</evidence>
<name>A0AAQ3KN79_9LILI</name>
<keyword evidence="3" id="KW-0813">Transport</keyword>
<evidence type="ECO:0000256" key="4">
    <source>
        <dbReference type="ARBA" id="ARBA00022692"/>
    </source>
</evidence>
<evidence type="ECO:0000256" key="9">
    <source>
        <dbReference type="ARBA" id="ARBA00022989"/>
    </source>
</evidence>
<dbReference type="CDD" id="cd18580">
    <property type="entry name" value="ABC_6TM_ABCC_D2"/>
    <property type="match status" value="1"/>
</dbReference>
<feature type="transmembrane region" description="Helical" evidence="13">
    <location>
        <begin position="1159"/>
        <end position="1178"/>
    </location>
</feature>
<feature type="transmembrane region" description="Helical" evidence="13">
    <location>
        <begin position="927"/>
        <end position="949"/>
    </location>
</feature>
<protein>
    <submittedName>
        <fullName evidence="16">ABC transporter C family member 3-like</fullName>
    </submittedName>
</protein>
<feature type="compositionally biased region" description="Basic and acidic residues" evidence="12">
    <location>
        <begin position="879"/>
        <end position="894"/>
    </location>
</feature>
<feature type="domain" description="ABC transmembrane type-1" evidence="15">
    <location>
        <begin position="930"/>
        <end position="1210"/>
    </location>
</feature>
<evidence type="ECO:0000256" key="10">
    <source>
        <dbReference type="ARBA" id="ARBA00023136"/>
    </source>
</evidence>
<dbReference type="CDD" id="cd18579">
    <property type="entry name" value="ABC_6TM_ABCC_D1"/>
    <property type="match status" value="1"/>
</dbReference>
<feature type="transmembrane region" description="Helical" evidence="13">
    <location>
        <begin position="528"/>
        <end position="550"/>
    </location>
</feature>
<evidence type="ECO:0000256" key="5">
    <source>
        <dbReference type="ARBA" id="ARBA00022737"/>
    </source>
</evidence>
<keyword evidence="5" id="KW-0677">Repeat</keyword>
<dbReference type="InterPro" id="IPR003439">
    <property type="entry name" value="ABC_transporter-like_ATP-bd"/>
</dbReference>
<feature type="transmembrane region" description="Helical" evidence="13">
    <location>
        <begin position="20"/>
        <end position="43"/>
    </location>
</feature>
<comment type="function">
    <text evidence="11">ABC transporter that may affect phytic acid transport and compartmentalization. May function directly or indirectly in removing phytic acid from the cytosol or in vesicle trafficking. Required for phytic acid accumulation in developing seeds. Phytic acid is the primary storage form of phosphorus in cereal grains and other plant seeds.</text>
</comment>
<evidence type="ECO:0000259" key="15">
    <source>
        <dbReference type="PROSITE" id="PS50929"/>
    </source>
</evidence>
<organism evidence="16 17">
    <name type="scientific">Canna indica</name>
    <name type="common">Indian-shot</name>
    <dbReference type="NCBI Taxonomy" id="4628"/>
    <lineage>
        <taxon>Eukaryota</taxon>
        <taxon>Viridiplantae</taxon>
        <taxon>Streptophyta</taxon>
        <taxon>Embryophyta</taxon>
        <taxon>Tracheophyta</taxon>
        <taxon>Spermatophyta</taxon>
        <taxon>Magnoliopsida</taxon>
        <taxon>Liliopsida</taxon>
        <taxon>Zingiberales</taxon>
        <taxon>Cannaceae</taxon>
        <taxon>Canna</taxon>
    </lineage>
</organism>
<feature type="transmembrane region" description="Helical" evidence="13">
    <location>
        <begin position="100"/>
        <end position="124"/>
    </location>
</feature>
<dbReference type="Pfam" id="PF00664">
    <property type="entry name" value="ABC_membrane"/>
    <property type="match status" value="2"/>
</dbReference>
<keyword evidence="7" id="KW-0067">ATP-binding</keyword>
<feature type="transmembrane region" description="Helical" evidence="13">
    <location>
        <begin position="136"/>
        <end position="156"/>
    </location>
</feature>
<keyword evidence="6" id="KW-0547">Nucleotide-binding</keyword>
<dbReference type="PROSITE" id="PS50893">
    <property type="entry name" value="ABC_TRANSPORTER_2"/>
    <property type="match status" value="2"/>
</dbReference>
<accession>A0AAQ3KN79</accession>
<feature type="domain" description="ABC transmembrane type-1" evidence="15">
    <location>
        <begin position="302"/>
        <end position="583"/>
    </location>
</feature>
<dbReference type="InterPro" id="IPR044726">
    <property type="entry name" value="ABCC_6TM_D2"/>
</dbReference>
<dbReference type="PANTHER" id="PTHR24223:SF181">
    <property type="entry name" value="ABC TRANSPORTER C FAMILY MEMBER 3"/>
    <property type="match status" value="1"/>
</dbReference>
<dbReference type="CDD" id="cd03250">
    <property type="entry name" value="ABCC_MRP_domain1"/>
    <property type="match status" value="1"/>
</dbReference>
<proteinExistence type="inferred from homology"/>
<dbReference type="PANTHER" id="PTHR24223">
    <property type="entry name" value="ATP-BINDING CASSETTE SUB-FAMILY C"/>
    <property type="match status" value="1"/>
</dbReference>
<dbReference type="GO" id="GO:0140359">
    <property type="term" value="F:ABC-type transporter activity"/>
    <property type="evidence" value="ECO:0007669"/>
    <property type="project" value="InterPro"/>
</dbReference>
<evidence type="ECO:0000259" key="14">
    <source>
        <dbReference type="PROSITE" id="PS50893"/>
    </source>
</evidence>
<feature type="transmembrane region" description="Helical" evidence="13">
    <location>
        <begin position="162"/>
        <end position="186"/>
    </location>
</feature>
<dbReference type="InterPro" id="IPR017871">
    <property type="entry name" value="ABC_transporter-like_CS"/>
</dbReference>
<dbReference type="SUPFAM" id="SSF90123">
    <property type="entry name" value="ABC transporter transmembrane region"/>
    <property type="match status" value="2"/>
</dbReference>
<dbReference type="GO" id="GO:0016887">
    <property type="term" value="F:ATP hydrolysis activity"/>
    <property type="evidence" value="ECO:0007669"/>
    <property type="project" value="InterPro"/>
</dbReference>
<feature type="domain" description="ABC transporter" evidence="14">
    <location>
        <begin position="1247"/>
        <end position="1481"/>
    </location>
</feature>
<evidence type="ECO:0000256" key="6">
    <source>
        <dbReference type="ARBA" id="ARBA00022741"/>
    </source>
</evidence>
<feature type="transmembrane region" description="Helical" evidence="13">
    <location>
        <begin position="428"/>
        <end position="458"/>
    </location>
</feature>
<dbReference type="InterPro" id="IPR011527">
    <property type="entry name" value="ABC1_TM_dom"/>
</dbReference>
<dbReference type="FunFam" id="3.40.50.300:FF:000169">
    <property type="entry name" value="ABC transporter C family member 3"/>
    <property type="match status" value="1"/>
</dbReference>
<keyword evidence="17" id="KW-1185">Reference proteome</keyword>
<evidence type="ECO:0000256" key="8">
    <source>
        <dbReference type="ARBA" id="ARBA00022967"/>
    </source>
</evidence>
<keyword evidence="4 13" id="KW-0812">Transmembrane</keyword>
<comment type="subcellular location">
    <subcellularLocation>
        <location evidence="1">Membrane</location>
        <topology evidence="1">Multi-pass membrane protein</topology>
    </subcellularLocation>
</comment>
<evidence type="ECO:0000256" key="2">
    <source>
        <dbReference type="ARBA" id="ARBA00009726"/>
    </source>
</evidence>
<dbReference type="PROSITE" id="PS50929">
    <property type="entry name" value="ABC_TM1F"/>
    <property type="match status" value="2"/>
</dbReference>
<reference evidence="16 17" key="1">
    <citation type="submission" date="2023-10" db="EMBL/GenBank/DDBJ databases">
        <title>Chromosome-scale genome assembly provides insights into flower coloration mechanisms of Canna indica.</title>
        <authorList>
            <person name="Li C."/>
        </authorList>
    </citation>
    <scope>NUCLEOTIDE SEQUENCE [LARGE SCALE GENOMIC DNA]</scope>
    <source>
        <tissue evidence="16">Flower</tissue>
    </source>
</reference>
<dbReference type="InterPro" id="IPR003593">
    <property type="entry name" value="AAA+_ATPase"/>
</dbReference>
<dbReference type="GO" id="GO:0016020">
    <property type="term" value="C:membrane"/>
    <property type="evidence" value="ECO:0007669"/>
    <property type="project" value="UniProtKB-SubCell"/>
</dbReference>
<dbReference type="FunFam" id="3.40.50.300:FF:000508">
    <property type="entry name" value="ABC transporter C family member 5"/>
    <property type="match status" value="1"/>
</dbReference>
<dbReference type="Gene3D" id="3.40.50.300">
    <property type="entry name" value="P-loop containing nucleotide triphosphate hydrolases"/>
    <property type="match status" value="2"/>
</dbReference>
<evidence type="ECO:0000256" key="1">
    <source>
        <dbReference type="ARBA" id="ARBA00004141"/>
    </source>
</evidence>
<dbReference type="FunFam" id="1.20.1560.10:FF:000003">
    <property type="entry name" value="ABC transporter C family member 10"/>
    <property type="match status" value="1"/>
</dbReference>
<keyword evidence="8" id="KW-1278">Translocase</keyword>
<evidence type="ECO:0000256" key="3">
    <source>
        <dbReference type="ARBA" id="ARBA00022448"/>
    </source>
</evidence>
<dbReference type="Pfam" id="PF00005">
    <property type="entry name" value="ABC_tran"/>
    <property type="match status" value="2"/>
</dbReference>
<dbReference type="Proteomes" id="UP001327560">
    <property type="component" value="Chromosome 5"/>
</dbReference>
<evidence type="ECO:0000256" key="11">
    <source>
        <dbReference type="ARBA" id="ARBA00057614"/>
    </source>
</evidence>
<feature type="compositionally biased region" description="Polar residues" evidence="12">
    <location>
        <begin position="869"/>
        <end position="878"/>
    </location>
</feature>
<dbReference type="InterPro" id="IPR036640">
    <property type="entry name" value="ABC1_TM_sf"/>
</dbReference>
<feature type="transmembrane region" description="Helical" evidence="13">
    <location>
        <begin position="64"/>
        <end position="88"/>
    </location>
</feature>
<dbReference type="InterPro" id="IPR027417">
    <property type="entry name" value="P-loop_NTPase"/>
</dbReference>
<dbReference type="FunFam" id="1.20.1560.10:FF:000002">
    <property type="entry name" value="ABC transporter C family member 5"/>
    <property type="match status" value="1"/>
</dbReference>
<dbReference type="PROSITE" id="PS00211">
    <property type="entry name" value="ABC_TRANSPORTER_1"/>
    <property type="match status" value="1"/>
</dbReference>
<feature type="transmembrane region" description="Helical" evidence="13">
    <location>
        <begin position="302"/>
        <end position="323"/>
    </location>
</feature>
<evidence type="ECO:0000256" key="13">
    <source>
        <dbReference type="SAM" id="Phobius"/>
    </source>
</evidence>
<feature type="region of interest" description="Disordered" evidence="12">
    <location>
        <begin position="856"/>
        <end position="903"/>
    </location>
</feature>
<keyword evidence="9 13" id="KW-1133">Transmembrane helix</keyword>
<evidence type="ECO:0000313" key="17">
    <source>
        <dbReference type="Proteomes" id="UP001327560"/>
    </source>
</evidence>
<feature type="transmembrane region" description="Helical" evidence="13">
    <location>
        <begin position="1066"/>
        <end position="1087"/>
    </location>
</feature>
<dbReference type="Gene3D" id="1.20.1560.10">
    <property type="entry name" value="ABC transporter type 1, transmembrane domain"/>
    <property type="match status" value="2"/>
</dbReference>
<keyword evidence="10 13" id="KW-0472">Membrane</keyword>
<dbReference type="CDD" id="cd03244">
    <property type="entry name" value="ABCC_MRP_domain2"/>
    <property type="match status" value="1"/>
</dbReference>
<sequence>MSTYTFVAMHVDVEFLVQPFFVHGFSASCHAFFLLALSLWLCARLKHGVARSEHGTDVQCRKSSLAAVVTCSALCLFYLSLGLLNFFWYKDGRTWPRDHVFTLVDLGLRAATSLGASAYLVFGVRRPSRFPALLRIWWGFFLFLSTCVVAVDLFYLRKRAALSISASVLDIGSFLFSIVLGGICVFGNAGKERENSDAEEPLLNGGVDASNGESSIGEISLFGNAGFFSKLTFYWVGPLLALGRRKTLDLKDVPQLHERDTVNGIFPIFKSKLYSCSGSAPAGEITTFKLAKALFLSIYDQILLTAVYALVNTCAIYVGPYLIDFLVRYLNGERLFANEGYLLLAAFVGAKLLECLTQRHGNFRMQQVGIRIQAAVVSIIYQKGLTLSESSKQSRSSGEVINLVSVDADQVESCFYYMHDLWIAPLDIVLALWILYVNIGIGCLAALAATILVVLVNYPTGKLQTNNMQMLMKSKDSRMKATSEILRNMRILKLQGWEMKFLSGIIKLREEESNWLKKFVYTSAISTFLFWISPTFIAVATFGACMLMGIPLESGKVLSALATIRVLQTTLSSLPDTVTAMIQNKVSLDRIASFLCLEELQPDALSRLPSGSSNIAVEVINGSFSWDLSSETPTLRDLNFQVLQGMRVAVCGTVGSGKSSLLSCLLGEVPKISGSVSLCGTTAYVPQSPWIQSGKIVDSILFGKDMDHGKYNRVLEACSLKRDLEILQFGDQTVIGERGINLSGGQKQRIQIARALYHDADIFLFDDPFSAVDAHTGSHLFKECLLAFLASKTVIYVTHQVEFLPSADLVLFMKDGTIAQVGKYNDILNSSTEFMELVGAHKDALAAIESNDLHSDASNSNAEVGICDSKNSSPAPNNDHNEDAQNGKTDEVDSQKGQLVQEEEREKGRVGFWVYWRYMTMAYKGSPVPLILLCQILFQAFQIGSNYWMAWAAPVSKDVNPPVSGLLLIYVYVALAVGSSFCVLVRSLLLATAGYKTATLLFNKLHTSIFRAPMSFFDSTPSGRILNRVSKDQSQVDNHVFQLLSGVAFRTLEVLGTIAVMSQVSWQVFVIFFPVFAGAIWYQNYYISTARELSRLIGVQKAPIIQHFSESLSGSTIIRSFDQNSRFVVTNFYLSDSYSRPWFHTTAAMEWLGFRLDMLSTLTFAFTLIILITIPKGLINPGIAGLSVTYGLSLNALQSWLIWGICILENSIVSVERILQFSSIASEPPLSTEIIKLDPSWPLHGEIELCDIQVRYGPHMPFVLRGLTCTFRGGKKTGIVGRTGSGKSTLIQALFRIIDPTVGRIVIDGIDISMVGLHDLRSRLGIIPQDPTMFEGTIRSNVDPLEEYTDGEIWKALDSCQLGEEVRKKELKLDSGVTENGENWSVGQRQLVCLGRVILKKSKILVLDEATASVDTATDSLIQMTLRQQFSDSTVITIAHRITSVLDSDMVLLLDNGMIVEHDTPARLLENKSSLFSKLVAEYTMRSSSSFGGKEKSLILKLVSCIAAYSRI</sequence>
<dbReference type="SUPFAM" id="SSF52540">
    <property type="entry name" value="P-loop containing nucleoside triphosphate hydrolases"/>
    <property type="match status" value="2"/>
</dbReference>
<feature type="transmembrane region" description="Helical" evidence="13">
    <location>
        <begin position="969"/>
        <end position="995"/>
    </location>
</feature>
<dbReference type="EMBL" id="CP136894">
    <property type="protein sequence ID" value="WOL08996.1"/>
    <property type="molecule type" value="Genomic_DNA"/>
</dbReference>
<dbReference type="SMART" id="SM00382">
    <property type="entry name" value="AAA"/>
    <property type="match status" value="2"/>
</dbReference>
<gene>
    <name evidence="16" type="ORF">Cni_G17749</name>
</gene>
<dbReference type="GO" id="GO:0005524">
    <property type="term" value="F:ATP binding"/>
    <property type="evidence" value="ECO:0007669"/>
    <property type="project" value="UniProtKB-KW"/>
</dbReference>
<comment type="similarity">
    <text evidence="2">Belongs to the ABC transporter superfamily. ABCC family. Conjugate transporter (TC 3.A.1.208) subfamily.</text>
</comment>
<dbReference type="InterPro" id="IPR044746">
    <property type="entry name" value="ABCC_6TM_D1"/>
</dbReference>
<feature type="domain" description="ABC transporter" evidence="14">
    <location>
        <begin position="617"/>
        <end position="840"/>
    </location>
</feature>
<evidence type="ECO:0000256" key="7">
    <source>
        <dbReference type="ARBA" id="ARBA00022840"/>
    </source>
</evidence>
<evidence type="ECO:0000313" key="16">
    <source>
        <dbReference type="EMBL" id="WOL08996.1"/>
    </source>
</evidence>